<keyword evidence="1" id="KW-0812">Transmembrane</keyword>
<dbReference type="AlphaFoldDB" id="A0A5E4N8C6"/>
<keyword evidence="1" id="KW-0472">Membrane</keyword>
<keyword evidence="3" id="KW-1185">Reference proteome</keyword>
<dbReference type="Proteomes" id="UP000325440">
    <property type="component" value="Unassembled WGS sequence"/>
</dbReference>
<keyword evidence="1" id="KW-1133">Transmembrane helix</keyword>
<sequence>MAVCYIEYYELRQKSYRMDARIADIRGHSKCLDYFSSFLIYGLNRTSYGLAQLVLKFVYILITRVLLKNNAFFKKTMVAINDNRENLMIWSDKCCFFLSYSIDGVIDHLTITSLTNRTSDKYSRNSVSDSI</sequence>
<dbReference type="EMBL" id="CABPRJ010001911">
    <property type="protein sequence ID" value="VVC40998.1"/>
    <property type="molecule type" value="Genomic_DNA"/>
</dbReference>
<evidence type="ECO:0000313" key="3">
    <source>
        <dbReference type="Proteomes" id="UP000325440"/>
    </source>
</evidence>
<organism evidence="2 3">
    <name type="scientific">Cinara cedri</name>
    <dbReference type="NCBI Taxonomy" id="506608"/>
    <lineage>
        <taxon>Eukaryota</taxon>
        <taxon>Metazoa</taxon>
        <taxon>Ecdysozoa</taxon>
        <taxon>Arthropoda</taxon>
        <taxon>Hexapoda</taxon>
        <taxon>Insecta</taxon>
        <taxon>Pterygota</taxon>
        <taxon>Neoptera</taxon>
        <taxon>Paraneoptera</taxon>
        <taxon>Hemiptera</taxon>
        <taxon>Sternorrhyncha</taxon>
        <taxon>Aphidomorpha</taxon>
        <taxon>Aphidoidea</taxon>
        <taxon>Aphididae</taxon>
        <taxon>Lachninae</taxon>
        <taxon>Cinara</taxon>
    </lineage>
</organism>
<feature type="transmembrane region" description="Helical" evidence="1">
    <location>
        <begin position="48"/>
        <end position="67"/>
    </location>
</feature>
<name>A0A5E4N8C6_9HEMI</name>
<evidence type="ECO:0000256" key="1">
    <source>
        <dbReference type="SAM" id="Phobius"/>
    </source>
</evidence>
<evidence type="ECO:0000313" key="2">
    <source>
        <dbReference type="EMBL" id="VVC40998.1"/>
    </source>
</evidence>
<proteinExistence type="predicted"/>
<reference evidence="2 3" key="1">
    <citation type="submission" date="2019-08" db="EMBL/GenBank/DDBJ databases">
        <authorList>
            <person name="Alioto T."/>
            <person name="Alioto T."/>
            <person name="Gomez Garrido J."/>
        </authorList>
    </citation>
    <scope>NUCLEOTIDE SEQUENCE [LARGE SCALE GENOMIC DNA]</scope>
</reference>
<accession>A0A5E4N8C6</accession>
<protein>
    <submittedName>
        <fullName evidence="2">Uncharacterized protein</fullName>
    </submittedName>
</protein>
<gene>
    <name evidence="2" type="ORF">CINCED_3A002430</name>
</gene>